<dbReference type="Proteomes" id="UP000232323">
    <property type="component" value="Unassembled WGS sequence"/>
</dbReference>
<feature type="region of interest" description="Disordered" evidence="1">
    <location>
        <begin position="157"/>
        <end position="178"/>
    </location>
</feature>
<dbReference type="PANTHER" id="PTHR47762">
    <property type="entry name" value="OSJNBB0079B02.4 PROTEIN"/>
    <property type="match status" value="1"/>
</dbReference>
<sequence length="616" mass="66791">MNPLAVLGFAGSYVDINCTPSHYATKVGGIPWLPGKLPPHDFSSVTCRICNAKLALVVQGYAPLTATEHGMDVPERVLLLYGCIEEGCGSKPGSWRAFSCFMPQTDVQAHTGILERSPCPSKPIVLPGSSSHECQLCQQAGYDSRVNEFGADVKESSKLKQNQDLSNKAAELSHTPGEGAAAKSSCADVFGFDGGSNDDDILVAFGSEDLRCAAACTTSGALEGRNTTGSTSAFDFRDLDAALESVAAASKEKDATLASQSRKHVSQDHGSSMNESVNPVESGLPTWVPSGEFLTNLPVLPEFYLYAEKEPVGDADSTPVLTHVRDLLRRYERDEQELGGTPNINRYEGSSHIDGRQSVQDQQGPTPRMTGREGLEEECASEEEGDCDAESGVSSAAWAGEEYEEEKVAGLQDSYLKFAARLRRSPEQCVRYCRGGQLLWPHVQLLEEQPCQRCRAASVFEMQVMTPLISLLIEAASATIEQSDFKSSIQQEVNVSDQSEATATTLYTDVDGSTHSLGREVLRHDEVGSSSSPCSPDWISMYRRAANGAANWDWCTIAVKACSRCCQKAHDVRGSTCQQQQISTAAADIELMRPCWVEEQVYIADENSCHAHKNLK</sequence>
<proteinExistence type="predicted"/>
<dbReference type="EMBL" id="BEGY01000023">
    <property type="protein sequence ID" value="GAX77207.1"/>
    <property type="molecule type" value="Genomic_DNA"/>
</dbReference>
<feature type="compositionally biased region" description="Polar residues" evidence="1">
    <location>
        <begin position="268"/>
        <end position="278"/>
    </location>
</feature>
<name>A0A250X2A4_9CHLO</name>
<feature type="compositionally biased region" description="Acidic residues" evidence="1">
    <location>
        <begin position="375"/>
        <end position="389"/>
    </location>
</feature>
<feature type="domain" description="Programmed cell death protein 2 C-terminal" evidence="2">
    <location>
        <begin position="413"/>
        <end position="485"/>
    </location>
</feature>
<dbReference type="PANTHER" id="PTHR47762:SF2">
    <property type="entry name" value="OS04G0640800 PROTEIN"/>
    <property type="match status" value="1"/>
</dbReference>
<evidence type="ECO:0000259" key="2">
    <source>
        <dbReference type="Pfam" id="PF04194"/>
    </source>
</evidence>
<dbReference type="Pfam" id="PF04194">
    <property type="entry name" value="PDCD2_C"/>
    <property type="match status" value="1"/>
</dbReference>
<dbReference type="AlphaFoldDB" id="A0A250X2A4"/>
<accession>A0A250X2A4</accession>
<dbReference type="GO" id="GO:0005737">
    <property type="term" value="C:cytoplasm"/>
    <property type="evidence" value="ECO:0007669"/>
    <property type="project" value="InterPro"/>
</dbReference>
<dbReference type="STRING" id="1157962.A0A250X2A4"/>
<evidence type="ECO:0000256" key="1">
    <source>
        <dbReference type="SAM" id="MobiDB-lite"/>
    </source>
</evidence>
<feature type="region of interest" description="Disordered" evidence="1">
    <location>
        <begin position="333"/>
        <end position="391"/>
    </location>
</feature>
<organism evidence="3 4">
    <name type="scientific">Chlamydomonas eustigma</name>
    <dbReference type="NCBI Taxonomy" id="1157962"/>
    <lineage>
        <taxon>Eukaryota</taxon>
        <taxon>Viridiplantae</taxon>
        <taxon>Chlorophyta</taxon>
        <taxon>core chlorophytes</taxon>
        <taxon>Chlorophyceae</taxon>
        <taxon>CS clade</taxon>
        <taxon>Chlamydomonadales</taxon>
        <taxon>Chlamydomonadaceae</taxon>
        <taxon>Chlamydomonas</taxon>
    </lineage>
</organism>
<keyword evidence="4" id="KW-1185">Reference proteome</keyword>
<dbReference type="InterPro" id="IPR007320">
    <property type="entry name" value="PDCD2_C"/>
</dbReference>
<evidence type="ECO:0000313" key="3">
    <source>
        <dbReference type="EMBL" id="GAX77207.1"/>
    </source>
</evidence>
<feature type="region of interest" description="Disordered" evidence="1">
    <location>
        <begin position="254"/>
        <end position="278"/>
    </location>
</feature>
<gene>
    <name evidence="3" type="ORF">CEUSTIGMA_g4653.t1</name>
</gene>
<dbReference type="OrthoDB" id="545415at2759"/>
<protein>
    <recommendedName>
        <fullName evidence="2">Programmed cell death protein 2 C-terminal domain-containing protein</fullName>
    </recommendedName>
</protein>
<comment type="caution">
    <text evidence="3">The sequence shown here is derived from an EMBL/GenBank/DDBJ whole genome shotgun (WGS) entry which is preliminary data.</text>
</comment>
<evidence type="ECO:0000313" key="4">
    <source>
        <dbReference type="Proteomes" id="UP000232323"/>
    </source>
</evidence>
<reference evidence="3 4" key="1">
    <citation type="submission" date="2017-08" db="EMBL/GenBank/DDBJ databases">
        <title>Acidophilic green algal genome provides insights into adaptation to an acidic environment.</title>
        <authorList>
            <person name="Hirooka S."/>
            <person name="Hirose Y."/>
            <person name="Kanesaki Y."/>
            <person name="Higuchi S."/>
            <person name="Fujiwara T."/>
            <person name="Onuma R."/>
            <person name="Era A."/>
            <person name="Ohbayashi R."/>
            <person name="Uzuka A."/>
            <person name="Nozaki H."/>
            <person name="Yoshikawa H."/>
            <person name="Miyagishima S.Y."/>
        </authorList>
    </citation>
    <scope>NUCLEOTIDE SEQUENCE [LARGE SCALE GENOMIC DNA]</scope>
    <source>
        <strain evidence="3 4">NIES-2499</strain>
    </source>
</reference>